<dbReference type="KEGG" id="sbj:CF168_00345"/>
<feature type="binding site" evidence="2">
    <location>
        <position position="121"/>
    </location>
    <ligand>
        <name>Fe cation</name>
        <dbReference type="ChEBI" id="CHEBI:24875"/>
    </ligand>
</feature>
<reference evidence="6 7" key="1">
    <citation type="submission" date="2017-07" db="EMBL/GenBank/DDBJ databases">
        <title>Phenotypical and genomic characterization of a clinical isolate of Shewanella bicestrii sp. nov. producing an extended-spectrum beta-lactamase and a new oxacillinase variant.</title>
        <authorList>
            <person name="Jousset A.B."/>
            <person name="Bonnin R.A."/>
            <person name="Girlich D."/>
            <person name="Dabos L."/>
            <person name="Potron A."/>
            <person name="Dortet L."/>
            <person name="Glaser P."/>
            <person name="Naas T."/>
        </authorList>
    </citation>
    <scope>NUCLEOTIDE SEQUENCE [LARGE SCALE GENOMIC DNA]</scope>
    <source>
        <strain evidence="6 7">JAB-1</strain>
    </source>
</reference>
<dbReference type="CDD" id="cd02909">
    <property type="entry name" value="cupin_pirin_N"/>
    <property type="match status" value="1"/>
</dbReference>
<comment type="similarity">
    <text evidence="1 3">Belongs to the pirin family.</text>
</comment>
<dbReference type="SUPFAM" id="SSF51182">
    <property type="entry name" value="RmlC-like cupins"/>
    <property type="match status" value="1"/>
</dbReference>
<evidence type="ECO:0000256" key="2">
    <source>
        <dbReference type="PIRSR" id="PIRSR006232-1"/>
    </source>
</evidence>
<keyword evidence="2" id="KW-0408">Iron</keyword>
<proteinExistence type="inferred from homology"/>
<comment type="cofactor">
    <cofactor evidence="2">
        <name>Fe cation</name>
        <dbReference type="ChEBI" id="CHEBI:24875"/>
    </cofactor>
    <text evidence="2">Binds 1 Fe cation per subunit.</text>
</comment>
<evidence type="ECO:0000313" key="7">
    <source>
        <dbReference type="Proteomes" id="UP000198367"/>
    </source>
</evidence>
<keyword evidence="7" id="KW-1185">Reference proteome</keyword>
<keyword evidence="2" id="KW-0479">Metal-binding</keyword>
<dbReference type="Pfam" id="PF02678">
    <property type="entry name" value="Pirin"/>
    <property type="match status" value="1"/>
</dbReference>
<dbReference type="EMBL" id="CP022358">
    <property type="protein sequence ID" value="ASK67424.1"/>
    <property type="molecule type" value="Genomic_DNA"/>
</dbReference>
<organism evidence="6 7">
    <name type="scientific">Shewanella bicestrii</name>
    <dbReference type="NCBI Taxonomy" id="2018305"/>
    <lineage>
        <taxon>Bacteria</taxon>
        <taxon>Pseudomonadati</taxon>
        <taxon>Pseudomonadota</taxon>
        <taxon>Gammaproteobacteria</taxon>
        <taxon>Alteromonadales</taxon>
        <taxon>Shewanellaceae</taxon>
        <taxon>Shewanella</taxon>
    </lineage>
</organism>
<evidence type="ECO:0000313" key="6">
    <source>
        <dbReference type="EMBL" id="ASK67424.1"/>
    </source>
</evidence>
<dbReference type="InterPro" id="IPR011051">
    <property type="entry name" value="RmlC_Cupin_sf"/>
</dbReference>
<dbReference type="Pfam" id="PF05726">
    <property type="entry name" value="Pirin_C"/>
    <property type="match status" value="1"/>
</dbReference>
<dbReference type="Proteomes" id="UP000198367">
    <property type="component" value="Chromosome"/>
</dbReference>
<name>A0A220UGQ5_9GAMM</name>
<sequence length="308" mass="34372">MSQMQTSPFYGGPRECPVEDGRIQIQHIAPKISDVGGIPVARAIPQKPRRLIGPWCFLDHIGPVTDGPLMNVGEHPHIGLQTFTWMLEGEIMHRDSLGSAQVIRPKQVNLMTAGHGIAHTEESIEGHRTMHAVQLWIALPLEHKDTAPRFDHYPQLPTWQEAGVEFTLLIGSWKDKQAPTLHFSPIVALDIFAAEATQLTLRLDPRFEYGLMPLEGRFDIDDEAFDNNNLAYLGMLRESVTLDLHPGARLLLIGGAPLADTVSIWWNFVGHSKEDIASAQADWESKSPRFATVPGYNGKRLMPPPIPW</sequence>
<dbReference type="RefSeq" id="WP_089066622.1">
    <property type="nucleotide sequence ID" value="NZ_CP022358.1"/>
</dbReference>
<evidence type="ECO:0000256" key="3">
    <source>
        <dbReference type="RuleBase" id="RU003457"/>
    </source>
</evidence>
<evidence type="ECO:0000256" key="1">
    <source>
        <dbReference type="ARBA" id="ARBA00008416"/>
    </source>
</evidence>
<dbReference type="GO" id="GO:0046872">
    <property type="term" value="F:metal ion binding"/>
    <property type="evidence" value="ECO:0007669"/>
    <property type="project" value="UniProtKB-KW"/>
</dbReference>
<dbReference type="PANTHER" id="PTHR13903:SF8">
    <property type="entry name" value="PIRIN"/>
    <property type="match status" value="1"/>
</dbReference>
<dbReference type="GO" id="GO:0051213">
    <property type="term" value="F:dioxygenase activity"/>
    <property type="evidence" value="ECO:0007669"/>
    <property type="project" value="UniProtKB-KW"/>
</dbReference>
<gene>
    <name evidence="6" type="ORF">CF168_00345</name>
</gene>
<feature type="domain" description="Pirin N-terminal" evidence="4">
    <location>
        <begin position="40"/>
        <end position="137"/>
    </location>
</feature>
<dbReference type="PIRSF" id="PIRSF006232">
    <property type="entry name" value="Pirin"/>
    <property type="match status" value="1"/>
</dbReference>
<protein>
    <submittedName>
        <fullName evidence="6">Quercetin 2,3-dioxygenase</fullName>
    </submittedName>
</protein>
<dbReference type="InterPro" id="IPR008778">
    <property type="entry name" value="Pirin_C_dom"/>
</dbReference>
<dbReference type="PANTHER" id="PTHR13903">
    <property type="entry name" value="PIRIN-RELATED"/>
    <property type="match status" value="1"/>
</dbReference>
<feature type="binding site" evidence="2">
    <location>
        <position position="77"/>
    </location>
    <ligand>
        <name>Fe cation</name>
        <dbReference type="ChEBI" id="CHEBI:24875"/>
    </ligand>
</feature>
<feature type="binding site" evidence="2">
    <location>
        <position position="75"/>
    </location>
    <ligand>
        <name>Fe cation</name>
        <dbReference type="ChEBI" id="CHEBI:24875"/>
    </ligand>
</feature>
<feature type="domain" description="Pirin C-terminal" evidence="5">
    <location>
        <begin position="190"/>
        <end position="285"/>
    </location>
</feature>
<accession>A0A220UGQ5</accession>
<dbReference type="InterPro" id="IPR003829">
    <property type="entry name" value="Pirin_N_dom"/>
</dbReference>
<dbReference type="AlphaFoldDB" id="A0A220UGQ5"/>
<keyword evidence="6" id="KW-0223">Dioxygenase</keyword>
<keyword evidence="6" id="KW-0560">Oxidoreductase</keyword>
<evidence type="ECO:0000259" key="5">
    <source>
        <dbReference type="Pfam" id="PF05726"/>
    </source>
</evidence>
<feature type="binding site" evidence="2">
    <location>
        <position position="119"/>
    </location>
    <ligand>
        <name>Fe cation</name>
        <dbReference type="ChEBI" id="CHEBI:24875"/>
    </ligand>
</feature>
<dbReference type="Gene3D" id="2.60.120.10">
    <property type="entry name" value="Jelly Rolls"/>
    <property type="match status" value="2"/>
</dbReference>
<dbReference type="InterPro" id="IPR014710">
    <property type="entry name" value="RmlC-like_jellyroll"/>
</dbReference>
<dbReference type="InterPro" id="IPR012093">
    <property type="entry name" value="Pirin"/>
</dbReference>
<evidence type="ECO:0000259" key="4">
    <source>
        <dbReference type="Pfam" id="PF02678"/>
    </source>
</evidence>